<dbReference type="PANTHER" id="PTHR43283:SF7">
    <property type="entry name" value="BETA-LACTAMASE-RELATED DOMAIN-CONTAINING PROTEIN"/>
    <property type="match status" value="1"/>
</dbReference>
<feature type="chain" id="PRO_5046593251" evidence="2">
    <location>
        <begin position="18"/>
        <end position="369"/>
    </location>
</feature>
<feature type="domain" description="Beta-lactamase-related" evidence="3">
    <location>
        <begin position="81"/>
        <end position="297"/>
    </location>
</feature>
<dbReference type="EC" id="3.1.1.103" evidence="4"/>
<keyword evidence="4" id="KW-0378">Hydrolase</keyword>
<dbReference type="PANTHER" id="PTHR43283">
    <property type="entry name" value="BETA-LACTAMASE-RELATED"/>
    <property type="match status" value="1"/>
</dbReference>
<name>A0ABV2SXC6_9FLAO</name>
<sequence length="369" mass="41369">MKTKSLLLILWTTVVFMSCSTETEPAPNPNPEPEPEPETQNLYFPPIGNDTWESVSLETLAWNADQVDPLYTFLEDNNTDAFIILKDGKIVLEQYFNGFSASQNHTWNSAAKTLTSFTAGIAQEEGFLALDDASSDYMGSGWSSLTPEQEVMITVKNHLTMTTGLDYTVSNSFCTDKECLLYKNEPNSYWYYHNAPYTLLDAIITGAVQQDFKDYFNTKIRDKIGMQGTWVKTGYLNLYFSTARSMARFGLLNLNEGTWEDAPIMTDRTYFNAMTTTSQELNSSYGYLWWLNGKNSFRIPGSEDSFPGKLIPDAPDDLVAGLGANDQKLYVVPSMGLVIVRMGDAANSSELGPTTFDNQLWTQLNALME</sequence>
<dbReference type="InterPro" id="IPR050789">
    <property type="entry name" value="Diverse_Enzym_Activities"/>
</dbReference>
<keyword evidence="2" id="KW-0732">Signal</keyword>
<dbReference type="Pfam" id="PF00144">
    <property type="entry name" value="Beta-lactamase"/>
    <property type="match status" value="1"/>
</dbReference>
<dbReference type="Gene3D" id="3.40.710.10">
    <property type="entry name" value="DD-peptidase/beta-lactamase superfamily"/>
    <property type="match status" value="1"/>
</dbReference>
<dbReference type="InterPro" id="IPR001466">
    <property type="entry name" value="Beta-lactam-related"/>
</dbReference>
<protein>
    <submittedName>
        <fullName evidence="4">Serine hydrolase domain-containing protein</fullName>
        <ecNumber evidence="4">3.1.1.103</ecNumber>
    </submittedName>
</protein>
<dbReference type="EMBL" id="JBEXAE010000008">
    <property type="protein sequence ID" value="MET6991809.1"/>
    <property type="molecule type" value="Genomic_DNA"/>
</dbReference>
<evidence type="ECO:0000313" key="4">
    <source>
        <dbReference type="EMBL" id="MET6991809.1"/>
    </source>
</evidence>
<dbReference type="InterPro" id="IPR012338">
    <property type="entry name" value="Beta-lactam/transpept-like"/>
</dbReference>
<feature type="signal peptide" evidence="2">
    <location>
        <begin position="1"/>
        <end position="17"/>
    </location>
</feature>
<dbReference type="Proteomes" id="UP001549799">
    <property type="component" value="Unassembled WGS sequence"/>
</dbReference>
<evidence type="ECO:0000256" key="2">
    <source>
        <dbReference type="SAM" id="SignalP"/>
    </source>
</evidence>
<evidence type="ECO:0000313" key="5">
    <source>
        <dbReference type="Proteomes" id="UP001549799"/>
    </source>
</evidence>
<dbReference type="PROSITE" id="PS51257">
    <property type="entry name" value="PROKAR_LIPOPROTEIN"/>
    <property type="match status" value="1"/>
</dbReference>
<keyword evidence="5" id="KW-1185">Reference proteome</keyword>
<proteinExistence type="predicted"/>
<dbReference type="GO" id="GO:0016787">
    <property type="term" value="F:hydrolase activity"/>
    <property type="evidence" value="ECO:0007669"/>
    <property type="project" value="UniProtKB-KW"/>
</dbReference>
<evidence type="ECO:0000256" key="1">
    <source>
        <dbReference type="SAM" id="MobiDB-lite"/>
    </source>
</evidence>
<comment type="caution">
    <text evidence="4">The sequence shown here is derived from an EMBL/GenBank/DDBJ whole genome shotgun (WGS) entry which is preliminary data.</text>
</comment>
<reference evidence="4 5" key="1">
    <citation type="submission" date="2024-07" db="EMBL/GenBank/DDBJ databases">
        <title>The genome sequence of type strain Sediminicola arcticus GDMCC 1.2805.</title>
        <authorList>
            <person name="Liu Y."/>
        </authorList>
    </citation>
    <scope>NUCLEOTIDE SEQUENCE [LARGE SCALE GENOMIC DNA]</scope>
    <source>
        <strain evidence="4 5">GDMCC 1.2805</strain>
    </source>
</reference>
<gene>
    <name evidence="4" type="ORF">ABXZ36_14255</name>
</gene>
<evidence type="ECO:0000259" key="3">
    <source>
        <dbReference type="Pfam" id="PF00144"/>
    </source>
</evidence>
<dbReference type="SUPFAM" id="SSF56601">
    <property type="entry name" value="beta-lactamase/transpeptidase-like"/>
    <property type="match status" value="1"/>
</dbReference>
<dbReference type="RefSeq" id="WP_354616354.1">
    <property type="nucleotide sequence ID" value="NZ_JBEXAE010000008.1"/>
</dbReference>
<accession>A0ABV2SXC6</accession>
<feature type="region of interest" description="Disordered" evidence="1">
    <location>
        <begin position="21"/>
        <end position="41"/>
    </location>
</feature>
<organism evidence="4 5">
    <name type="scientific">Sediminicola arcticus</name>
    <dbReference type="NCBI Taxonomy" id="1574308"/>
    <lineage>
        <taxon>Bacteria</taxon>
        <taxon>Pseudomonadati</taxon>
        <taxon>Bacteroidota</taxon>
        <taxon>Flavobacteriia</taxon>
        <taxon>Flavobacteriales</taxon>
        <taxon>Flavobacteriaceae</taxon>
        <taxon>Sediminicola</taxon>
    </lineage>
</organism>